<accession>D8K7F9</accession>
<dbReference type="GO" id="GO:0005524">
    <property type="term" value="F:ATP binding"/>
    <property type="evidence" value="ECO:0007669"/>
    <property type="project" value="UniProtKB-KW"/>
</dbReference>
<evidence type="ECO:0000256" key="1">
    <source>
        <dbReference type="ARBA" id="ARBA00010122"/>
    </source>
</evidence>
<dbReference type="GO" id="GO:0009089">
    <property type="term" value="P:lysine biosynthetic process via diaminopimelate"/>
    <property type="evidence" value="ECO:0007669"/>
    <property type="project" value="TreeGrafter"/>
</dbReference>
<dbReference type="InterPro" id="IPR054352">
    <property type="entry name" value="ACT_Aspartokinase"/>
</dbReference>
<dbReference type="eggNOG" id="COG0527">
    <property type="taxonomic scope" value="Bacteria"/>
</dbReference>
<dbReference type="Pfam" id="PF00696">
    <property type="entry name" value="AA_kinase"/>
    <property type="match status" value="1"/>
</dbReference>
<dbReference type="NCBIfam" id="NF006614">
    <property type="entry name" value="PRK09181.1"/>
    <property type="match status" value="1"/>
</dbReference>
<evidence type="ECO:0000256" key="5">
    <source>
        <dbReference type="ARBA" id="ARBA00022777"/>
    </source>
</evidence>
<dbReference type="EC" id="2.7.2.4" evidence="2"/>
<proteinExistence type="inferred from homology"/>
<dbReference type="GO" id="GO:0004072">
    <property type="term" value="F:aspartate kinase activity"/>
    <property type="evidence" value="ECO:0007669"/>
    <property type="project" value="UniProtKB-EC"/>
</dbReference>
<dbReference type="Proteomes" id="UP000000393">
    <property type="component" value="Chromosome"/>
</dbReference>
<reference evidence="9 10" key="1">
    <citation type="submission" date="2010-06" db="EMBL/GenBank/DDBJ databases">
        <title>Complete sequence of chromosome of Nitrosococcus watsoni C-113.</title>
        <authorList>
            <consortium name="US DOE Joint Genome Institute"/>
            <person name="Lucas S."/>
            <person name="Copeland A."/>
            <person name="Lapidus A."/>
            <person name="Cheng J.-F."/>
            <person name="Bruce D."/>
            <person name="Goodwin L."/>
            <person name="Pitluck S."/>
            <person name="Malfatti S.A."/>
            <person name="Chain P.S.G."/>
            <person name="Land M."/>
            <person name="Hauser L."/>
            <person name="Kyrpides N."/>
            <person name="Ivanova N."/>
            <person name="Cambell M.A."/>
            <person name="Heidelberg J.F."/>
            <person name="Klotz M.G."/>
            <person name="Woyke T."/>
        </authorList>
    </citation>
    <scope>NUCLEOTIDE SEQUENCE [LARGE SCALE GENOMIC DNA]</scope>
    <source>
        <strain evidence="9 10">C-113</strain>
    </source>
</reference>
<name>D8K7F9_NITWC</name>
<dbReference type="AlphaFoldDB" id="D8K7F9"/>
<dbReference type="SUPFAM" id="SSF53633">
    <property type="entry name" value="Carbamate kinase-like"/>
    <property type="match status" value="1"/>
</dbReference>
<dbReference type="HOGENOM" id="CLU_047213_0_0_6"/>
<dbReference type="EMBL" id="CP002086">
    <property type="protein sequence ID" value="ADJ28836.1"/>
    <property type="molecule type" value="Genomic_DNA"/>
</dbReference>
<evidence type="ECO:0000256" key="2">
    <source>
        <dbReference type="ARBA" id="ARBA00013059"/>
    </source>
</evidence>
<dbReference type="GO" id="GO:0005829">
    <property type="term" value="C:cytosol"/>
    <property type="evidence" value="ECO:0007669"/>
    <property type="project" value="TreeGrafter"/>
</dbReference>
<dbReference type="GO" id="GO:0009090">
    <property type="term" value="P:homoserine biosynthetic process"/>
    <property type="evidence" value="ECO:0007669"/>
    <property type="project" value="TreeGrafter"/>
</dbReference>
<dbReference type="OrthoDB" id="9799110at2"/>
<dbReference type="Pfam" id="PF22468">
    <property type="entry name" value="ACT_9"/>
    <property type="match status" value="1"/>
</dbReference>
<protein>
    <recommendedName>
        <fullName evidence="2">aspartate kinase</fullName>
        <ecNumber evidence="2">2.7.2.4</ecNumber>
    </recommendedName>
</protein>
<evidence type="ECO:0000256" key="6">
    <source>
        <dbReference type="ARBA" id="ARBA00022840"/>
    </source>
</evidence>
<dbReference type="CDD" id="cd04910">
    <property type="entry name" value="ACT_AK-Ectoine_1"/>
    <property type="match status" value="1"/>
</dbReference>
<keyword evidence="4" id="KW-0547">Nucleotide-binding</keyword>
<gene>
    <name evidence="9" type="ordered locus">Nwat_2002</name>
</gene>
<dbReference type="InterPro" id="IPR001048">
    <property type="entry name" value="Asp/Glu/Uridylate_kinase"/>
</dbReference>
<dbReference type="KEGG" id="nwa:Nwat_2002"/>
<dbReference type="PANTHER" id="PTHR21499">
    <property type="entry name" value="ASPARTATE KINASE"/>
    <property type="match status" value="1"/>
</dbReference>
<dbReference type="GO" id="GO:0009088">
    <property type="term" value="P:threonine biosynthetic process"/>
    <property type="evidence" value="ECO:0007669"/>
    <property type="project" value="UniProtKB-UniPathway"/>
</dbReference>
<dbReference type="STRING" id="105559.Nwat_2002"/>
<evidence type="ECO:0000256" key="7">
    <source>
        <dbReference type="ARBA" id="ARBA00047872"/>
    </source>
</evidence>
<dbReference type="InterPro" id="IPR036393">
    <property type="entry name" value="AceGlu_kinase-like_sf"/>
</dbReference>
<comment type="catalytic activity">
    <reaction evidence="7">
        <text>L-aspartate + ATP = 4-phospho-L-aspartate + ADP</text>
        <dbReference type="Rhea" id="RHEA:23776"/>
        <dbReference type="ChEBI" id="CHEBI:29991"/>
        <dbReference type="ChEBI" id="CHEBI:30616"/>
        <dbReference type="ChEBI" id="CHEBI:57535"/>
        <dbReference type="ChEBI" id="CHEBI:456216"/>
        <dbReference type="EC" id="2.7.2.4"/>
    </reaction>
</comment>
<evidence type="ECO:0000256" key="4">
    <source>
        <dbReference type="ARBA" id="ARBA00022741"/>
    </source>
</evidence>
<evidence type="ECO:0000313" key="10">
    <source>
        <dbReference type="Proteomes" id="UP000000393"/>
    </source>
</evidence>
<organism evidence="9 10">
    <name type="scientific">Nitrosococcus watsoni (strain C-113)</name>
    <dbReference type="NCBI Taxonomy" id="105559"/>
    <lineage>
        <taxon>Bacteria</taxon>
        <taxon>Pseudomonadati</taxon>
        <taxon>Pseudomonadota</taxon>
        <taxon>Gammaproteobacteria</taxon>
        <taxon>Chromatiales</taxon>
        <taxon>Chromatiaceae</taxon>
        <taxon>Nitrosococcus</taxon>
    </lineage>
</organism>
<keyword evidence="5" id="KW-0418">Kinase</keyword>
<dbReference type="InterPro" id="IPR045865">
    <property type="entry name" value="ACT-like_dom_sf"/>
</dbReference>
<keyword evidence="3" id="KW-0808">Transferase</keyword>
<dbReference type="RefSeq" id="WP_013220927.1">
    <property type="nucleotide sequence ID" value="NC_014315.1"/>
</dbReference>
<dbReference type="PANTHER" id="PTHR21499:SF3">
    <property type="entry name" value="ASPARTOKINASE"/>
    <property type="match status" value="1"/>
</dbReference>
<dbReference type="SUPFAM" id="SSF55021">
    <property type="entry name" value="ACT-like"/>
    <property type="match status" value="1"/>
</dbReference>
<keyword evidence="6" id="KW-0067">ATP-binding</keyword>
<evidence type="ECO:0000313" key="9">
    <source>
        <dbReference type="EMBL" id="ADJ28836.1"/>
    </source>
</evidence>
<sequence>MNGHTVEKIGGTSMSRAQEVLDNILMGKRKEQELYNRIFVVSAYGGITDMLLEHKKSGASGVYALYAGAESDWAWGDLLNKVGERMCEINMEIFEDDLSCQKADQFVRERIEGVRSCLIDLHRLCSYGHFQLDEHLITVREMLAAIGEAHSAFNTALLLQQHGVNAHFIDLTGWRELDNLTLEERIQQAFSSLDLARELPIVTGYPRCKEGTMMIYDRGYSEITFSKIAVLTEAREAIIHKEYHLSSADPKVVDKDRVEPIGRTNYDVADQLSNLGMEAIHPKAAKGLRQCHIPLRVKNAFDPDHAGTLIDGDYKSDAPCVEIIAGRKGVFAIEFFEQDMVGSSGYDAQLLALLERFKLKIVAKDTNANTITHFVASSLKAIKRVTRAMEETFPSATVVVRKVALVSAIGSNMQVPGLLSNAVSALAKADINILALHQSMRQVDMQFVVDEKDYEQAIIHLHEHLIESYSPSASLSVGAA</sequence>
<dbReference type="Gene3D" id="3.40.1160.10">
    <property type="entry name" value="Acetylglutamate kinase-like"/>
    <property type="match status" value="1"/>
</dbReference>
<comment type="similarity">
    <text evidence="1">Belongs to the aspartokinase family.</text>
</comment>
<dbReference type="Gene3D" id="3.30.2130.10">
    <property type="entry name" value="VC0802-like"/>
    <property type="match status" value="1"/>
</dbReference>
<dbReference type="UniPathway" id="UPA00050">
    <property type="reaction ID" value="UER00461"/>
</dbReference>
<evidence type="ECO:0000259" key="8">
    <source>
        <dbReference type="PROSITE" id="PS51671"/>
    </source>
</evidence>
<keyword evidence="10" id="KW-1185">Reference proteome</keyword>
<dbReference type="InterPro" id="IPR002912">
    <property type="entry name" value="ACT_dom"/>
</dbReference>
<feature type="domain" description="ACT" evidence="8">
    <location>
        <begin position="407"/>
        <end position="476"/>
    </location>
</feature>
<dbReference type="PROSITE" id="PS51671">
    <property type="entry name" value="ACT"/>
    <property type="match status" value="1"/>
</dbReference>
<dbReference type="UniPathway" id="UPA00051">
    <property type="reaction ID" value="UER00462"/>
</dbReference>
<evidence type="ECO:0000256" key="3">
    <source>
        <dbReference type="ARBA" id="ARBA00022679"/>
    </source>
</evidence>